<proteinExistence type="predicted"/>
<comment type="caution">
    <text evidence="2">The sequence shown here is derived from an EMBL/GenBank/DDBJ whole genome shotgun (WGS) entry which is preliminary data.</text>
</comment>
<feature type="compositionally biased region" description="Basic and acidic residues" evidence="1">
    <location>
        <begin position="1"/>
        <end position="14"/>
    </location>
</feature>
<feature type="region of interest" description="Disordered" evidence="1">
    <location>
        <begin position="1"/>
        <end position="37"/>
    </location>
</feature>
<protein>
    <submittedName>
        <fullName evidence="2">Uncharacterized protein</fullName>
    </submittedName>
</protein>
<evidence type="ECO:0000313" key="2">
    <source>
        <dbReference type="EMBL" id="KAK0410446.1"/>
    </source>
</evidence>
<feature type="compositionally biased region" description="Polar residues" evidence="1">
    <location>
        <begin position="77"/>
        <end position="91"/>
    </location>
</feature>
<gene>
    <name evidence="2" type="ORF">QR680_005134</name>
</gene>
<evidence type="ECO:0000256" key="1">
    <source>
        <dbReference type="SAM" id="MobiDB-lite"/>
    </source>
</evidence>
<dbReference type="Proteomes" id="UP001175271">
    <property type="component" value="Unassembled WGS sequence"/>
</dbReference>
<accession>A0AA39LUB4</accession>
<sequence>MTLVMREKGAEAKYRPGSAMMRMPKDSGKNSSRAPPTTSAIFAKVIEPPSEPGDWPMSKRRFAWQTASRKAEGSLQPLPTWNLKSSAEQGR</sequence>
<reference evidence="2" key="1">
    <citation type="submission" date="2023-06" db="EMBL/GenBank/DDBJ databases">
        <title>Genomic analysis of the entomopathogenic nematode Steinernema hermaphroditum.</title>
        <authorList>
            <person name="Schwarz E.M."/>
            <person name="Heppert J.K."/>
            <person name="Baniya A."/>
            <person name="Schwartz H.T."/>
            <person name="Tan C.-H."/>
            <person name="Antoshechkin I."/>
            <person name="Sternberg P.W."/>
            <person name="Goodrich-Blair H."/>
            <person name="Dillman A.R."/>
        </authorList>
    </citation>
    <scope>NUCLEOTIDE SEQUENCE</scope>
    <source>
        <strain evidence="2">PS9179</strain>
        <tissue evidence="2">Whole animal</tissue>
    </source>
</reference>
<name>A0AA39LUB4_9BILA</name>
<feature type="region of interest" description="Disordered" evidence="1">
    <location>
        <begin position="65"/>
        <end position="91"/>
    </location>
</feature>
<keyword evidence="3" id="KW-1185">Reference proteome</keyword>
<dbReference type="EMBL" id="JAUCMV010000003">
    <property type="protein sequence ID" value="KAK0410446.1"/>
    <property type="molecule type" value="Genomic_DNA"/>
</dbReference>
<organism evidence="2 3">
    <name type="scientific">Steinernema hermaphroditum</name>
    <dbReference type="NCBI Taxonomy" id="289476"/>
    <lineage>
        <taxon>Eukaryota</taxon>
        <taxon>Metazoa</taxon>
        <taxon>Ecdysozoa</taxon>
        <taxon>Nematoda</taxon>
        <taxon>Chromadorea</taxon>
        <taxon>Rhabditida</taxon>
        <taxon>Tylenchina</taxon>
        <taxon>Panagrolaimomorpha</taxon>
        <taxon>Strongyloidoidea</taxon>
        <taxon>Steinernematidae</taxon>
        <taxon>Steinernema</taxon>
    </lineage>
</organism>
<dbReference type="AlphaFoldDB" id="A0AA39LUB4"/>
<evidence type="ECO:0000313" key="3">
    <source>
        <dbReference type="Proteomes" id="UP001175271"/>
    </source>
</evidence>